<dbReference type="EMBL" id="AMQN01010462">
    <property type="status" value="NOT_ANNOTATED_CDS"/>
    <property type="molecule type" value="Genomic_DNA"/>
</dbReference>
<protein>
    <submittedName>
        <fullName evidence="3 4">Uncharacterized protein</fullName>
    </submittedName>
</protein>
<evidence type="ECO:0000313" key="3">
    <source>
        <dbReference type="EMBL" id="ELT98411.1"/>
    </source>
</evidence>
<feature type="region of interest" description="Disordered" evidence="1">
    <location>
        <begin position="194"/>
        <end position="218"/>
    </location>
</feature>
<dbReference type="Proteomes" id="UP000014760">
    <property type="component" value="Unassembled WGS sequence"/>
</dbReference>
<dbReference type="EMBL" id="KB307921">
    <property type="protein sequence ID" value="ELT98411.1"/>
    <property type="molecule type" value="Genomic_DNA"/>
</dbReference>
<reference evidence="3 5" key="2">
    <citation type="journal article" date="2013" name="Nature">
        <title>Insights into bilaterian evolution from three spiralian genomes.</title>
        <authorList>
            <person name="Simakov O."/>
            <person name="Marletaz F."/>
            <person name="Cho S.J."/>
            <person name="Edsinger-Gonzales E."/>
            <person name="Havlak P."/>
            <person name="Hellsten U."/>
            <person name="Kuo D.H."/>
            <person name="Larsson T."/>
            <person name="Lv J."/>
            <person name="Arendt D."/>
            <person name="Savage R."/>
            <person name="Osoegawa K."/>
            <person name="de Jong P."/>
            <person name="Grimwood J."/>
            <person name="Chapman J.A."/>
            <person name="Shapiro H."/>
            <person name="Aerts A."/>
            <person name="Otillar R.P."/>
            <person name="Terry A.Y."/>
            <person name="Boore J.L."/>
            <person name="Grigoriev I.V."/>
            <person name="Lindberg D.R."/>
            <person name="Seaver E.C."/>
            <person name="Weisblat D.A."/>
            <person name="Putnam N.H."/>
            <person name="Rokhsar D.S."/>
        </authorList>
    </citation>
    <scope>NUCLEOTIDE SEQUENCE</scope>
    <source>
        <strain evidence="3 5">I ESC-2004</strain>
    </source>
</reference>
<name>R7U415_CAPTE</name>
<feature type="signal peptide" evidence="2">
    <location>
        <begin position="1"/>
        <end position="32"/>
    </location>
</feature>
<feature type="region of interest" description="Disordered" evidence="1">
    <location>
        <begin position="422"/>
        <end position="481"/>
    </location>
</feature>
<feature type="non-terminal residue" evidence="3">
    <location>
        <position position="481"/>
    </location>
</feature>
<feature type="region of interest" description="Disordered" evidence="1">
    <location>
        <begin position="62"/>
        <end position="166"/>
    </location>
</feature>
<feature type="compositionally biased region" description="Polar residues" evidence="1">
    <location>
        <begin position="90"/>
        <end position="104"/>
    </location>
</feature>
<feature type="compositionally biased region" description="Polar residues" evidence="1">
    <location>
        <begin position="313"/>
        <end position="329"/>
    </location>
</feature>
<sequence>MTIGLWYFINRSAELFRLFILRLTSFIGFVEPEQEAVTSSLAVSEVTFVTVHTALYSGMHSLGSSSTGFSPNPSSTKVNRKPSFEEKYHQQSSPGNSENSSVRSDSPGIMGQQQRDHLNCVAQTNGPSLDMRNTPPPPVPPRRQAFRGSQTPPPMSCSDEQQEQVMTPPGHVQQMIKKMSMPPTAMQRDISQMRPAASSATCSVTPHRGMSPVLGRHSVLPQNQPQALYSAYQSYQQYLQTKIPNGGSGGSSGSSSPAAQQSPSPAPYPSLPYNAPPSSGRPPMPSPTLSNQSSEQYYHYFGDDSSSLSSQSPIPASTTGLNSQPQGISLRQMPQPVPAHAWSTRPCAIYKQEVHSRKVQKPVPQTATAPMSPPQMQQQQPQQFMEPLCYSESELQRNNYVSSVQAQYSGQYQIQNQQANSRAAYAQQFYTPSSTPRSESPVPRNCWNHSPQSVISTTSTPSTNSDIPDKPPPPYPGLGVG</sequence>
<accession>R7U415</accession>
<feature type="chain" id="PRO_5008787669" evidence="2">
    <location>
        <begin position="33"/>
        <end position="481"/>
    </location>
</feature>
<gene>
    <name evidence="3" type="ORF">CAPTEDRAFT_203671</name>
</gene>
<evidence type="ECO:0000256" key="1">
    <source>
        <dbReference type="SAM" id="MobiDB-lite"/>
    </source>
</evidence>
<feature type="compositionally biased region" description="Pro residues" evidence="1">
    <location>
        <begin position="470"/>
        <end position="481"/>
    </location>
</feature>
<dbReference type="AlphaFoldDB" id="R7U415"/>
<dbReference type="STRING" id="283909.R7U415"/>
<feature type="compositionally biased region" description="Low complexity" evidence="1">
    <location>
        <begin position="253"/>
        <end position="263"/>
    </location>
</feature>
<feature type="compositionally biased region" description="Low complexity" evidence="1">
    <location>
        <begin position="63"/>
        <end position="76"/>
    </location>
</feature>
<feature type="compositionally biased region" description="Polar residues" evidence="1">
    <location>
        <begin position="447"/>
        <end position="466"/>
    </location>
</feature>
<evidence type="ECO:0000313" key="4">
    <source>
        <dbReference type="EnsemblMetazoa" id="CapteP203671"/>
    </source>
</evidence>
<dbReference type="EnsemblMetazoa" id="CapteT203671">
    <property type="protein sequence ID" value="CapteP203671"/>
    <property type="gene ID" value="CapteG203671"/>
</dbReference>
<evidence type="ECO:0000256" key="2">
    <source>
        <dbReference type="SAM" id="SignalP"/>
    </source>
</evidence>
<dbReference type="HOGENOM" id="CLU_568135_0_0_1"/>
<keyword evidence="5" id="KW-1185">Reference proteome</keyword>
<reference evidence="5" key="1">
    <citation type="submission" date="2012-12" db="EMBL/GenBank/DDBJ databases">
        <authorList>
            <person name="Hellsten U."/>
            <person name="Grimwood J."/>
            <person name="Chapman J.A."/>
            <person name="Shapiro H."/>
            <person name="Aerts A."/>
            <person name="Otillar R.P."/>
            <person name="Terry A.Y."/>
            <person name="Boore J.L."/>
            <person name="Simakov O."/>
            <person name="Marletaz F."/>
            <person name="Cho S.-J."/>
            <person name="Edsinger-Gonzales E."/>
            <person name="Havlak P."/>
            <person name="Kuo D.-H."/>
            <person name="Larsson T."/>
            <person name="Lv J."/>
            <person name="Arendt D."/>
            <person name="Savage R."/>
            <person name="Osoegawa K."/>
            <person name="de Jong P."/>
            <person name="Lindberg D.R."/>
            <person name="Seaver E.C."/>
            <person name="Weisblat D.A."/>
            <person name="Putnam N.H."/>
            <person name="Grigoriev I.V."/>
            <person name="Rokhsar D.S."/>
        </authorList>
    </citation>
    <scope>NUCLEOTIDE SEQUENCE</scope>
    <source>
        <strain evidence="5">I ESC-2004</strain>
    </source>
</reference>
<feature type="region of interest" description="Disordered" evidence="1">
    <location>
        <begin position="355"/>
        <end position="382"/>
    </location>
</feature>
<feature type="region of interest" description="Disordered" evidence="1">
    <location>
        <begin position="242"/>
        <end position="338"/>
    </location>
</feature>
<reference evidence="4" key="3">
    <citation type="submission" date="2015-06" db="UniProtKB">
        <authorList>
            <consortium name="EnsemblMetazoa"/>
        </authorList>
    </citation>
    <scope>IDENTIFICATION</scope>
</reference>
<evidence type="ECO:0000313" key="5">
    <source>
        <dbReference type="Proteomes" id="UP000014760"/>
    </source>
</evidence>
<feature type="compositionally biased region" description="Polar residues" evidence="1">
    <location>
        <begin position="428"/>
        <end position="438"/>
    </location>
</feature>
<organism evidence="3">
    <name type="scientific">Capitella teleta</name>
    <name type="common">Polychaete worm</name>
    <dbReference type="NCBI Taxonomy" id="283909"/>
    <lineage>
        <taxon>Eukaryota</taxon>
        <taxon>Metazoa</taxon>
        <taxon>Spiralia</taxon>
        <taxon>Lophotrochozoa</taxon>
        <taxon>Annelida</taxon>
        <taxon>Polychaeta</taxon>
        <taxon>Sedentaria</taxon>
        <taxon>Scolecida</taxon>
        <taxon>Capitellidae</taxon>
        <taxon>Capitella</taxon>
    </lineage>
</organism>
<keyword evidence="2" id="KW-0732">Signal</keyword>
<proteinExistence type="predicted"/>